<name>A0ABV6YI92_UNCEI</name>
<feature type="transmembrane region" description="Helical" evidence="1">
    <location>
        <begin position="26"/>
        <end position="45"/>
    </location>
</feature>
<evidence type="ECO:0000256" key="1">
    <source>
        <dbReference type="SAM" id="Phobius"/>
    </source>
</evidence>
<dbReference type="Proteomes" id="UP001593833">
    <property type="component" value="Unassembled WGS sequence"/>
</dbReference>
<proteinExistence type="predicted"/>
<comment type="caution">
    <text evidence="2">The sequence shown here is derived from an EMBL/GenBank/DDBJ whole genome shotgun (WGS) entry which is preliminary data.</text>
</comment>
<accession>A0ABV6YI92</accession>
<reference evidence="2 3" key="1">
    <citation type="submission" date="2024-09" db="EMBL/GenBank/DDBJ databases">
        <authorList>
            <person name="D'Angelo T."/>
        </authorList>
    </citation>
    <scope>NUCLEOTIDE SEQUENCE [LARGE SCALE GENOMIC DNA]</scope>
    <source>
        <strain evidence="2">SAG AM-320-E07</strain>
    </source>
</reference>
<keyword evidence="1" id="KW-0812">Transmembrane</keyword>
<evidence type="ECO:0000313" key="3">
    <source>
        <dbReference type="Proteomes" id="UP001593833"/>
    </source>
</evidence>
<keyword evidence="1" id="KW-1133">Transmembrane helix</keyword>
<feature type="transmembrane region" description="Helical" evidence="1">
    <location>
        <begin position="52"/>
        <end position="72"/>
    </location>
</feature>
<keyword evidence="1" id="KW-0472">Membrane</keyword>
<evidence type="ECO:0000313" key="2">
    <source>
        <dbReference type="EMBL" id="MFC1572061.1"/>
    </source>
</evidence>
<gene>
    <name evidence="2" type="ORF">ACFL6M_00525</name>
</gene>
<evidence type="ECO:0008006" key="4">
    <source>
        <dbReference type="Google" id="ProtNLM"/>
    </source>
</evidence>
<organism evidence="2 3">
    <name type="scientific">Eiseniibacteriota bacterium</name>
    <dbReference type="NCBI Taxonomy" id="2212470"/>
    <lineage>
        <taxon>Bacteria</taxon>
        <taxon>Candidatus Eiseniibacteriota</taxon>
    </lineage>
</organism>
<keyword evidence="3" id="KW-1185">Reference proteome</keyword>
<feature type="non-terminal residue" evidence="2">
    <location>
        <position position="1"/>
    </location>
</feature>
<feature type="transmembrane region" description="Helical" evidence="1">
    <location>
        <begin position="92"/>
        <end position="120"/>
    </location>
</feature>
<protein>
    <recommendedName>
        <fullName evidence="4">AI-2E family transporter</fullName>
    </recommendedName>
</protein>
<sequence length="135" mass="13982">TFVFLAICCAAAIAAALVGISDNLPGILLALGAAIALVLAAVHPWRSAKRFGLLLCVAVLGFVLFGVLHNVFEGVADRVEGVAALRILLQGLGVVAFLLAILICPPAILVGAVGAIVMYIRNRHRPPQARPERGG</sequence>
<dbReference type="EMBL" id="JBHPKH010000003">
    <property type="protein sequence ID" value="MFC1572061.1"/>
    <property type="molecule type" value="Genomic_DNA"/>
</dbReference>